<keyword evidence="2" id="KW-0503">Monooxygenase</keyword>
<dbReference type="KEGG" id="och:CES85_0444"/>
<evidence type="ECO:0000313" key="5">
    <source>
        <dbReference type="Proteomes" id="UP000327108"/>
    </source>
</evidence>
<dbReference type="OrthoDB" id="287932at2"/>
<evidence type="ECO:0000259" key="1">
    <source>
        <dbReference type="PROSITE" id="PS51725"/>
    </source>
</evidence>
<dbReference type="EMBL" id="VYXQ01000002">
    <property type="protein sequence ID" value="KAA9370455.1"/>
    <property type="molecule type" value="Genomic_DNA"/>
</dbReference>
<protein>
    <submittedName>
        <fullName evidence="2 3">Antibiotic biosynthesis monooxygenase</fullName>
    </submittedName>
</protein>
<keyword evidence="2" id="KW-0560">Oxidoreductase</keyword>
<dbReference type="Pfam" id="PF03992">
    <property type="entry name" value="ABM"/>
    <property type="match status" value="1"/>
</dbReference>
<dbReference type="InterPro" id="IPR050744">
    <property type="entry name" value="AI-2_Isomerase_LsrG"/>
</dbReference>
<dbReference type="Proteomes" id="UP000215256">
    <property type="component" value="Chromosome 1"/>
</dbReference>
<reference evidence="2 4" key="1">
    <citation type="submission" date="2017-07" db="EMBL/GenBank/DDBJ databases">
        <title>Phylogenetic study on the rhizospheric bacterium Ochrobactrum sp. A44.</title>
        <authorList>
            <person name="Krzyzanowska D.M."/>
            <person name="Ossowicki A."/>
            <person name="Rajewska M."/>
            <person name="Maciag T."/>
            <person name="Kaczynski Z."/>
            <person name="Czerwicka M."/>
            <person name="Jafra S."/>
        </authorList>
    </citation>
    <scope>NUCLEOTIDE SEQUENCE [LARGE SCALE GENOMIC DNA]</scope>
    <source>
        <strain evidence="2 4">A44</strain>
    </source>
</reference>
<dbReference type="Proteomes" id="UP000327108">
    <property type="component" value="Unassembled WGS sequence"/>
</dbReference>
<name>A0A248UHY4_9HYPH</name>
<sequence>MLLIVGTVRVSAENLDEARPVMQRMIQASRAENGCIEYAYAQDILDPGLIHVKELWLDRVSLDKHFTSGHIADWRSEWPRLGIADRNLMLYEVEAPEIT</sequence>
<feature type="domain" description="ABM" evidence="1">
    <location>
        <begin position="2"/>
        <end position="93"/>
    </location>
</feature>
<dbReference type="RefSeq" id="WP_095446122.1">
    <property type="nucleotide sequence ID" value="NZ_CP022604.1"/>
</dbReference>
<gene>
    <name evidence="2" type="ORF">CES85_0444</name>
    <name evidence="3" type="ORF">F3W84_02105</name>
</gene>
<dbReference type="GO" id="GO:0004497">
    <property type="term" value="F:monooxygenase activity"/>
    <property type="evidence" value="ECO:0007669"/>
    <property type="project" value="UniProtKB-KW"/>
</dbReference>
<dbReference type="InterPro" id="IPR011008">
    <property type="entry name" value="Dimeric_a/b-barrel"/>
</dbReference>
<organism evidence="2 4">
    <name type="scientific">Ochrobactrum quorumnocens</name>
    <dbReference type="NCBI Taxonomy" id="271865"/>
    <lineage>
        <taxon>Bacteria</taxon>
        <taxon>Pseudomonadati</taxon>
        <taxon>Pseudomonadota</taxon>
        <taxon>Alphaproteobacteria</taxon>
        <taxon>Hyphomicrobiales</taxon>
        <taxon>Brucellaceae</taxon>
        <taxon>Brucella/Ochrobactrum group</taxon>
        <taxon>Ochrobactrum</taxon>
    </lineage>
</organism>
<proteinExistence type="predicted"/>
<dbReference type="AlphaFoldDB" id="A0A248UHY4"/>
<dbReference type="Gene3D" id="3.30.70.100">
    <property type="match status" value="1"/>
</dbReference>
<evidence type="ECO:0000313" key="3">
    <source>
        <dbReference type="EMBL" id="KAA9370455.1"/>
    </source>
</evidence>
<dbReference type="InterPro" id="IPR007138">
    <property type="entry name" value="ABM_dom"/>
</dbReference>
<dbReference type="EMBL" id="CP022604">
    <property type="protein sequence ID" value="ASV86278.1"/>
    <property type="molecule type" value="Genomic_DNA"/>
</dbReference>
<accession>A0A248UHY4</accession>
<evidence type="ECO:0000313" key="4">
    <source>
        <dbReference type="Proteomes" id="UP000215256"/>
    </source>
</evidence>
<dbReference type="PANTHER" id="PTHR33336:SF15">
    <property type="entry name" value="ABM DOMAIN-CONTAINING PROTEIN"/>
    <property type="match status" value="1"/>
</dbReference>
<evidence type="ECO:0000313" key="2">
    <source>
        <dbReference type="EMBL" id="ASV86278.1"/>
    </source>
</evidence>
<dbReference type="PROSITE" id="PS51725">
    <property type="entry name" value="ABM"/>
    <property type="match status" value="1"/>
</dbReference>
<dbReference type="SUPFAM" id="SSF54909">
    <property type="entry name" value="Dimeric alpha+beta barrel"/>
    <property type="match status" value="1"/>
</dbReference>
<keyword evidence="5" id="KW-1185">Reference proteome</keyword>
<reference evidence="3 5" key="2">
    <citation type="submission" date="2019-09" db="EMBL/GenBank/DDBJ databases">
        <title>Biological control of the noxious weed angled onion (Allium triquetrum) thwarted by endophytic bacteria in Victoria, Australia.</title>
        <authorList>
            <person name="Tehranchian P."/>
            <person name="Adair R.J."/>
            <person name="Van T.H."/>
            <person name="Morrison P.D."/>
            <person name="Williams H."/>
            <person name="Lawrie A.C."/>
        </authorList>
    </citation>
    <scope>NUCLEOTIDE SEQUENCE [LARGE SCALE GENOMIC DNA]</scope>
    <source>
        <strain evidence="3 5">RPTAtOch1</strain>
    </source>
</reference>
<dbReference type="PANTHER" id="PTHR33336">
    <property type="entry name" value="QUINOL MONOOXYGENASE YGIN-RELATED"/>
    <property type="match status" value="1"/>
</dbReference>